<dbReference type="EMBL" id="SRXU01000001">
    <property type="protein sequence ID" value="TGX45630.1"/>
    <property type="molecule type" value="Genomic_DNA"/>
</dbReference>
<feature type="signal peptide" evidence="2">
    <location>
        <begin position="1"/>
        <end position="26"/>
    </location>
</feature>
<evidence type="ECO:0000313" key="4">
    <source>
        <dbReference type="Proteomes" id="UP000309848"/>
    </source>
</evidence>
<reference evidence="3 4" key="1">
    <citation type="submission" date="2019-04" db="EMBL/GenBank/DDBJ databases">
        <title>Sphingomonas psychrotolerans sp. nov., isolated from soil in the Tianshan Mountains, Xinjiang, China.</title>
        <authorList>
            <person name="Luo Y."/>
            <person name="Sheng H."/>
        </authorList>
    </citation>
    <scope>NUCLEOTIDE SEQUENCE [LARGE SCALE GENOMIC DNA]</scope>
    <source>
        <strain evidence="3 4">KIS18-15</strain>
    </source>
</reference>
<name>A0A4S1WTY0_9SPHN</name>
<dbReference type="AlphaFoldDB" id="A0A4S1WTY0"/>
<protein>
    <submittedName>
        <fullName evidence="3">Uncharacterized protein</fullName>
    </submittedName>
</protein>
<proteinExistence type="predicted"/>
<evidence type="ECO:0000313" key="3">
    <source>
        <dbReference type="EMBL" id="TGX45630.1"/>
    </source>
</evidence>
<evidence type="ECO:0000256" key="2">
    <source>
        <dbReference type="SAM" id="SignalP"/>
    </source>
</evidence>
<comment type="caution">
    <text evidence="3">The sequence shown here is derived from an EMBL/GenBank/DDBJ whole genome shotgun (WGS) entry which is preliminary data.</text>
</comment>
<dbReference type="Gene3D" id="1.25.40.20">
    <property type="entry name" value="Ankyrin repeat-containing domain"/>
    <property type="match status" value="1"/>
</dbReference>
<organism evidence="3 4">
    <name type="scientific">Sphingomonas naasensis</name>
    <dbReference type="NCBI Taxonomy" id="1344951"/>
    <lineage>
        <taxon>Bacteria</taxon>
        <taxon>Pseudomonadati</taxon>
        <taxon>Pseudomonadota</taxon>
        <taxon>Alphaproteobacteria</taxon>
        <taxon>Sphingomonadales</taxon>
        <taxon>Sphingomonadaceae</taxon>
        <taxon>Sphingomonas</taxon>
    </lineage>
</organism>
<accession>A0A4S1WTY0</accession>
<dbReference type="RefSeq" id="WP_135981630.1">
    <property type="nucleotide sequence ID" value="NZ_JAASQM010000001.1"/>
</dbReference>
<keyword evidence="4" id="KW-1185">Reference proteome</keyword>
<dbReference type="OrthoDB" id="7488252at2"/>
<feature type="region of interest" description="Disordered" evidence="1">
    <location>
        <begin position="30"/>
        <end position="51"/>
    </location>
</feature>
<dbReference type="Proteomes" id="UP000309848">
    <property type="component" value="Unassembled WGS sequence"/>
</dbReference>
<dbReference type="InterPro" id="IPR036770">
    <property type="entry name" value="Ankyrin_rpt-contain_sf"/>
</dbReference>
<evidence type="ECO:0000256" key="1">
    <source>
        <dbReference type="SAM" id="MobiDB-lite"/>
    </source>
</evidence>
<sequence length="398" mass="42119">MSDAVRRHQILAAMLALMAPCGCSPAKIPASVPGQRAENPSGPSAEREAETREAAARRLATVAASGRGDPIAEATRAASTGDFRFVGYSMLVPGLFPAAYGVICRPSVVSQDRRLVGPVFGASDVMGSAEEMAKERATAENFDRFGKRYNAALLADRRYPYHDLCRAGSSDSRELRAERLPPHRYGFRDLVPTDRPIDPGEAARRGTAASLDRLIASKRAELDKADILGMTPLGWAVAYRRGAAIEALLGAGASPAGAGRVSDPTAPIQIARAMQWRAAVEAMLKRAPALREAVEDPPRLIERSRAGLNAALAATVKGREARLAPGPSTVYKLTVTVNPEGQAASCRIAPLTGADGLDRALCGAALRETRWKPGRGAFGEAVAGVGSLTARLEPRRQP</sequence>
<feature type="chain" id="PRO_5020237448" evidence="2">
    <location>
        <begin position="27"/>
        <end position="398"/>
    </location>
</feature>
<gene>
    <name evidence="3" type="ORF">E5A74_00145</name>
</gene>
<keyword evidence="2" id="KW-0732">Signal</keyword>
<dbReference type="SUPFAM" id="SSF48403">
    <property type="entry name" value="Ankyrin repeat"/>
    <property type="match status" value="1"/>
</dbReference>